<comment type="caution">
    <text evidence="1">The sequence shown here is derived from an EMBL/GenBank/DDBJ whole genome shotgun (WGS) entry which is preliminary data.</text>
</comment>
<protein>
    <submittedName>
        <fullName evidence="1">Uncharacterized protein</fullName>
    </submittedName>
</protein>
<organism evidence="1 2">
    <name type="scientific">Blastomyces silverae</name>
    <dbReference type="NCBI Taxonomy" id="2060906"/>
    <lineage>
        <taxon>Eukaryota</taxon>
        <taxon>Fungi</taxon>
        <taxon>Dikarya</taxon>
        <taxon>Ascomycota</taxon>
        <taxon>Pezizomycotina</taxon>
        <taxon>Eurotiomycetes</taxon>
        <taxon>Eurotiomycetidae</taxon>
        <taxon>Onygenales</taxon>
        <taxon>Ajellomycetaceae</taxon>
        <taxon>Blastomyces</taxon>
    </lineage>
</organism>
<dbReference type="Proteomes" id="UP000053573">
    <property type="component" value="Unassembled WGS sequence"/>
</dbReference>
<gene>
    <name evidence="1" type="ORF">EMPG_11281</name>
</gene>
<dbReference type="EMBL" id="LDEV01000030">
    <property type="protein sequence ID" value="KLJ13782.1"/>
    <property type="molecule type" value="Genomic_DNA"/>
</dbReference>
<name>A0A0H1BRY0_9EURO</name>
<sequence length="66" mass="8058">MLPLFPLLFSHFYRSPVETKMNESVGKSLDDRLNMEPVLWRLPLEFQRQDWHLLFEINWGKRVRPC</sequence>
<dbReference type="AlphaFoldDB" id="A0A0H1BRY0"/>
<accession>A0A0H1BRY0</accession>
<proteinExistence type="predicted"/>
<evidence type="ECO:0000313" key="2">
    <source>
        <dbReference type="Proteomes" id="UP000053573"/>
    </source>
</evidence>
<keyword evidence="2" id="KW-1185">Reference proteome</keyword>
<evidence type="ECO:0000313" key="1">
    <source>
        <dbReference type="EMBL" id="KLJ13782.1"/>
    </source>
</evidence>
<reference evidence="2" key="1">
    <citation type="journal article" date="2015" name="PLoS Genet.">
        <title>The dynamic genome and transcriptome of the human fungal pathogen Blastomyces and close relative Emmonsia.</title>
        <authorList>
            <person name="Munoz J.F."/>
            <person name="Gauthier G.M."/>
            <person name="Desjardins C.A."/>
            <person name="Gallo J.E."/>
            <person name="Holder J."/>
            <person name="Sullivan T.D."/>
            <person name="Marty A.J."/>
            <person name="Carmen J.C."/>
            <person name="Chen Z."/>
            <person name="Ding L."/>
            <person name="Gujja S."/>
            <person name="Magrini V."/>
            <person name="Misas E."/>
            <person name="Mitreva M."/>
            <person name="Priest M."/>
            <person name="Saif S."/>
            <person name="Whiston E.A."/>
            <person name="Young S."/>
            <person name="Zeng Q."/>
            <person name="Goldman W.E."/>
            <person name="Mardis E.R."/>
            <person name="Taylor J.W."/>
            <person name="McEwen J.G."/>
            <person name="Clay O.K."/>
            <person name="Klein B.S."/>
            <person name="Cuomo C.A."/>
        </authorList>
    </citation>
    <scope>NUCLEOTIDE SEQUENCE [LARGE SCALE GENOMIC DNA]</scope>
    <source>
        <strain evidence="2">UAMH 139</strain>
    </source>
</reference>